<feature type="region of interest" description="Disordered" evidence="1">
    <location>
        <begin position="145"/>
        <end position="172"/>
    </location>
</feature>
<reference evidence="3" key="2">
    <citation type="submission" date="2023-05" db="EMBL/GenBank/DDBJ databases">
        <authorList>
            <consortium name="Lawrence Berkeley National Laboratory"/>
            <person name="Steindorff A."/>
            <person name="Hensen N."/>
            <person name="Bonometti L."/>
            <person name="Westerberg I."/>
            <person name="Brannstrom I.O."/>
            <person name="Guillou S."/>
            <person name="Cros-Aarteil S."/>
            <person name="Calhoun S."/>
            <person name="Haridas S."/>
            <person name="Kuo A."/>
            <person name="Mondo S."/>
            <person name="Pangilinan J."/>
            <person name="Riley R."/>
            <person name="Labutti K."/>
            <person name="Andreopoulos B."/>
            <person name="Lipzen A."/>
            <person name="Chen C."/>
            <person name="Yanf M."/>
            <person name="Daum C."/>
            <person name="Ng V."/>
            <person name="Clum A."/>
            <person name="Ohm R."/>
            <person name="Martin F."/>
            <person name="Silar P."/>
            <person name="Natvig D."/>
            <person name="Lalanne C."/>
            <person name="Gautier V."/>
            <person name="Ament-Velasquez S.L."/>
            <person name="Kruys A."/>
            <person name="Hutchinson M.I."/>
            <person name="Powell A.J."/>
            <person name="Barry K."/>
            <person name="Miller A.N."/>
            <person name="Grigoriev I.V."/>
            <person name="Debuchy R."/>
            <person name="Gladieux P."/>
            <person name="Thoren M.H."/>
            <person name="Johannesson H."/>
        </authorList>
    </citation>
    <scope>NUCLEOTIDE SEQUENCE</scope>
    <source>
        <strain evidence="3">PSN243</strain>
    </source>
</reference>
<evidence type="ECO:0000313" key="3">
    <source>
        <dbReference type="EMBL" id="KAK4450510.1"/>
    </source>
</evidence>
<keyword evidence="2" id="KW-0732">Signal</keyword>
<protein>
    <recommendedName>
        <fullName evidence="5">Extracellular membrane protein CFEM domain-containing protein</fullName>
    </recommendedName>
</protein>
<proteinExistence type="predicted"/>
<organism evidence="3 4">
    <name type="scientific">Podospora aff. communis PSN243</name>
    <dbReference type="NCBI Taxonomy" id="3040156"/>
    <lineage>
        <taxon>Eukaryota</taxon>
        <taxon>Fungi</taxon>
        <taxon>Dikarya</taxon>
        <taxon>Ascomycota</taxon>
        <taxon>Pezizomycotina</taxon>
        <taxon>Sordariomycetes</taxon>
        <taxon>Sordariomycetidae</taxon>
        <taxon>Sordariales</taxon>
        <taxon>Podosporaceae</taxon>
        <taxon>Podospora</taxon>
    </lineage>
</organism>
<dbReference type="EMBL" id="MU865932">
    <property type="protein sequence ID" value="KAK4450510.1"/>
    <property type="molecule type" value="Genomic_DNA"/>
</dbReference>
<sequence length="193" mass="19407">MKSLATYPVVLALAALTTAQYSGSYTGPLPVEPLPTDNPANPNPDPNSAVIITLTPTNPLPPPPTQTGCPTVTTTGVLCPTCPVPACLGLATVTQRCGCPEAIPTVTVNFPCEDNCAGVWCTTVYETVPLTGTCTVGGTPPAPTFPSASGGGGGGKNGTATTSATSTRSTSSVVEVNAAGRMEMPFGWLGRLL</sequence>
<keyword evidence="4" id="KW-1185">Reference proteome</keyword>
<evidence type="ECO:0008006" key="5">
    <source>
        <dbReference type="Google" id="ProtNLM"/>
    </source>
</evidence>
<feature type="chain" id="PRO_5043731838" description="Extracellular membrane protein CFEM domain-containing protein" evidence="2">
    <location>
        <begin position="20"/>
        <end position="193"/>
    </location>
</feature>
<name>A0AAV9GRV9_9PEZI</name>
<evidence type="ECO:0000256" key="1">
    <source>
        <dbReference type="SAM" id="MobiDB-lite"/>
    </source>
</evidence>
<dbReference type="AlphaFoldDB" id="A0AAV9GRV9"/>
<dbReference type="Proteomes" id="UP001321760">
    <property type="component" value="Unassembled WGS sequence"/>
</dbReference>
<feature type="compositionally biased region" description="Low complexity" evidence="1">
    <location>
        <begin position="158"/>
        <end position="172"/>
    </location>
</feature>
<feature type="signal peptide" evidence="2">
    <location>
        <begin position="1"/>
        <end position="19"/>
    </location>
</feature>
<gene>
    <name evidence="3" type="ORF">QBC34DRAFT_75946</name>
</gene>
<accession>A0AAV9GRV9</accession>
<evidence type="ECO:0000313" key="4">
    <source>
        <dbReference type="Proteomes" id="UP001321760"/>
    </source>
</evidence>
<comment type="caution">
    <text evidence="3">The sequence shown here is derived from an EMBL/GenBank/DDBJ whole genome shotgun (WGS) entry which is preliminary data.</text>
</comment>
<evidence type="ECO:0000256" key="2">
    <source>
        <dbReference type="SAM" id="SignalP"/>
    </source>
</evidence>
<reference evidence="3" key="1">
    <citation type="journal article" date="2023" name="Mol. Phylogenet. Evol.">
        <title>Genome-scale phylogeny and comparative genomics of the fungal order Sordariales.</title>
        <authorList>
            <person name="Hensen N."/>
            <person name="Bonometti L."/>
            <person name="Westerberg I."/>
            <person name="Brannstrom I.O."/>
            <person name="Guillou S."/>
            <person name="Cros-Aarteil S."/>
            <person name="Calhoun S."/>
            <person name="Haridas S."/>
            <person name="Kuo A."/>
            <person name="Mondo S."/>
            <person name="Pangilinan J."/>
            <person name="Riley R."/>
            <person name="LaButti K."/>
            <person name="Andreopoulos B."/>
            <person name="Lipzen A."/>
            <person name="Chen C."/>
            <person name="Yan M."/>
            <person name="Daum C."/>
            <person name="Ng V."/>
            <person name="Clum A."/>
            <person name="Steindorff A."/>
            <person name="Ohm R.A."/>
            <person name="Martin F."/>
            <person name="Silar P."/>
            <person name="Natvig D.O."/>
            <person name="Lalanne C."/>
            <person name="Gautier V."/>
            <person name="Ament-Velasquez S.L."/>
            <person name="Kruys A."/>
            <person name="Hutchinson M.I."/>
            <person name="Powell A.J."/>
            <person name="Barry K."/>
            <person name="Miller A.N."/>
            <person name="Grigoriev I.V."/>
            <person name="Debuchy R."/>
            <person name="Gladieux P."/>
            <person name="Hiltunen Thoren M."/>
            <person name="Johannesson H."/>
        </authorList>
    </citation>
    <scope>NUCLEOTIDE SEQUENCE</scope>
    <source>
        <strain evidence="3">PSN243</strain>
    </source>
</reference>